<dbReference type="AlphaFoldDB" id="A0A286C040"/>
<gene>
    <name evidence="1" type="ORF">SAMN06273570_4225</name>
</gene>
<reference evidence="2" key="1">
    <citation type="submission" date="2017-09" db="EMBL/GenBank/DDBJ databases">
        <authorList>
            <person name="Varghese N."/>
            <person name="Submissions S."/>
        </authorList>
    </citation>
    <scope>NUCLEOTIDE SEQUENCE [LARGE SCALE GENOMIC DNA]</scope>
    <source>
        <strain evidence="2">JKS000234</strain>
    </source>
</reference>
<accession>A0A286C040</accession>
<protein>
    <submittedName>
        <fullName evidence="1">Effector protein</fullName>
    </submittedName>
</protein>
<evidence type="ECO:0000313" key="1">
    <source>
        <dbReference type="EMBL" id="SOD39771.1"/>
    </source>
</evidence>
<organism evidence="1 2">
    <name type="scientific">Candidatus Pantoea floridensis</name>
    <dbReference type="NCBI Taxonomy" id="1938870"/>
    <lineage>
        <taxon>Bacteria</taxon>
        <taxon>Pseudomonadati</taxon>
        <taxon>Pseudomonadota</taxon>
        <taxon>Gammaproteobacteria</taxon>
        <taxon>Enterobacterales</taxon>
        <taxon>Erwiniaceae</taxon>
        <taxon>Pantoea</taxon>
    </lineage>
</organism>
<proteinExistence type="predicted"/>
<keyword evidence="2" id="KW-1185">Reference proteome</keyword>
<dbReference type="Proteomes" id="UP000219271">
    <property type="component" value="Unassembled WGS sequence"/>
</dbReference>
<sequence>MYIQSRVVPNLTIETSNPYLYKKTESALFKISAKPIGQALLREINSLARNERCAFVIPDESFDCSAKPMLTYSQLKTYGPPPIDEDEDKWNMYKAIELVTSTQKGGKGVGTTAVSYWNPNEFIHIDLFGHSHKVINQYSSFLSLAHELIHVRNILKGDVLINSEGGLSRILEEEYRVLGLPPYHDEPITENKIRLEHGYPYRFDYQHLDN</sequence>
<dbReference type="Pfam" id="PF14891">
    <property type="entry name" value="Peptidase_M91"/>
    <property type="match status" value="1"/>
</dbReference>
<evidence type="ECO:0000313" key="2">
    <source>
        <dbReference type="Proteomes" id="UP000219271"/>
    </source>
</evidence>
<name>A0A286C040_9GAMM</name>
<dbReference type="OrthoDB" id="8821494at2"/>
<dbReference type="RefSeq" id="WP_097097539.1">
    <property type="nucleotide sequence ID" value="NZ_OCMY01000001.1"/>
</dbReference>
<dbReference type="EMBL" id="OCMY01000001">
    <property type="protein sequence ID" value="SOD39771.1"/>
    <property type="molecule type" value="Genomic_DNA"/>
</dbReference>
<dbReference type="InterPro" id="IPR028208">
    <property type="entry name" value="Effector_pro_NleD-like"/>
</dbReference>